<dbReference type="AlphaFoldDB" id="A0A9D4V8L5"/>
<dbReference type="Proteomes" id="UP000886520">
    <property type="component" value="Chromosome 4"/>
</dbReference>
<reference evidence="1" key="1">
    <citation type="submission" date="2021-01" db="EMBL/GenBank/DDBJ databases">
        <title>Adiantum capillus-veneris genome.</title>
        <authorList>
            <person name="Fang Y."/>
            <person name="Liao Q."/>
        </authorList>
    </citation>
    <scope>NUCLEOTIDE SEQUENCE</scope>
    <source>
        <strain evidence="1">H3</strain>
        <tissue evidence="1">Leaf</tissue>
    </source>
</reference>
<evidence type="ECO:0000313" key="1">
    <source>
        <dbReference type="EMBL" id="KAI5081455.1"/>
    </source>
</evidence>
<proteinExistence type="predicted"/>
<sequence>MEVRTRVQREQGNSRGGTHLYLFPAAWIERERERERESVCCARVTFKTSEDSCTPVMCERENLQETIVNSGHQHHTDRVAHRLQLLEVSTCVMYGPWRVWVCASQREREREMMRSYQIPQESRNVGCGPLLHIELCV</sequence>
<dbReference type="EMBL" id="JABFUD020000004">
    <property type="protein sequence ID" value="KAI5081455.1"/>
    <property type="molecule type" value="Genomic_DNA"/>
</dbReference>
<gene>
    <name evidence="1" type="ORF">GOP47_0004638</name>
</gene>
<keyword evidence="2" id="KW-1185">Reference proteome</keyword>
<organism evidence="1 2">
    <name type="scientific">Adiantum capillus-veneris</name>
    <name type="common">Maidenhair fern</name>
    <dbReference type="NCBI Taxonomy" id="13818"/>
    <lineage>
        <taxon>Eukaryota</taxon>
        <taxon>Viridiplantae</taxon>
        <taxon>Streptophyta</taxon>
        <taxon>Embryophyta</taxon>
        <taxon>Tracheophyta</taxon>
        <taxon>Polypodiopsida</taxon>
        <taxon>Polypodiidae</taxon>
        <taxon>Polypodiales</taxon>
        <taxon>Pteridineae</taxon>
        <taxon>Pteridaceae</taxon>
        <taxon>Vittarioideae</taxon>
        <taxon>Adiantum</taxon>
    </lineage>
</organism>
<name>A0A9D4V8L5_ADICA</name>
<protein>
    <submittedName>
        <fullName evidence="1">Uncharacterized protein</fullName>
    </submittedName>
</protein>
<accession>A0A9D4V8L5</accession>
<evidence type="ECO:0000313" key="2">
    <source>
        <dbReference type="Proteomes" id="UP000886520"/>
    </source>
</evidence>
<comment type="caution">
    <text evidence="1">The sequence shown here is derived from an EMBL/GenBank/DDBJ whole genome shotgun (WGS) entry which is preliminary data.</text>
</comment>